<dbReference type="AlphaFoldDB" id="A0A4C1XDI4"/>
<dbReference type="OrthoDB" id="10051381at2759"/>
<comment type="caution">
    <text evidence="1">The sequence shown here is derived from an EMBL/GenBank/DDBJ whole genome shotgun (WGS) entry which is preliminary data.</text>
</comment>
<reference evidence="1 2" key="1">
    <citation type="journal article" date="2019" name="Commun. Biol.">
        <title>The bagworm genome reveals a unique fibroin gene that provides high tensile strength.</title>
        <authorList>
            <person name="Kono N."/>
            <person name="Nakamura H."/>
            <person name="Ohtoshi R."/>
            <person name="Tomita M."/>
            <person name="Numata K."/>
            <person name="Arakawa K."/>
        </authorList>
    </citation>
    <scope>NUCLEOTIDE SEQUENCE [LARGE SCALE GENOMIC DNA]</scope>
</reference>
<evidence type="ECO:0000313" key="2">
    <source>
        <dbReference type="Proteomes" id="UP000299102"/>
    </source>
</evidence>
<protein>
    <submittedName>
        <fullName evidence="1">Uncharacterized protein</fullName>
    </submittedName>
</protein>
<name>A0A4C1XDI4_EUMVA</name>
<dbReference type="EMBL" id="BGZK01000783">
    <property type="protein sequence ID" value="GBP60245.1"/>
    <property type="molecule type" value="Genomic_DNA"/>
</dbReference>
<accession>A0A4C1XDI4</accession>
<dbReference type="PANTHER" id="PTHR45786">
    <property type="entry name" value="DNA BINDING PROTEIN-LIKE"/>
    <property type="match status" value="1"/>
</dbReference>
<dbReference type="STRING" id="151549.A0A4C1XDI4"/>
<evidence type="ECO:0000313" key="1">
    <source>
        <dbReference type="EMBL" id="GBP60245.1"/>
    </source>
</evidence>
<keyword evidence="2" id="KW-1185">Reference proteome</keyword>
<dbReference type="PANTHER" id="PTHR45786:SF74">
    <property type="entry name" value="ATP-DEPENDENT DNA HELICASE"/>
    <property type="match status" value="1"/>
</dbReference>
<dbReference type="Proteomes" id="UP000299102">
    <property type="component" value="Unassembled WGS sequence"/>
</dbReference>
<gene>
    <name evidence="1" type="ORF">EVAR_14007_1</name>
</gene>
<proteinExistence type="predicted"/>
<organism evidence="1 2">
    <name type="scientific">Eumeta variegata</name>
    <name type="common">Bagworm moth</name>
    <name type="synonym">Eumeta japonica</name>
    <dbReference type="NCBI Taxonomy" id="151549"/>
    <lineage>
        <taxon>Eukaryota</taxon>
        <taxon>Metazoa</taxon>
        <taxon>Ecdysozoa</taxon>
        <taxon>Arthropoda</taxon>
        <taxon>Hexapoda</taxon>
        <taxon>Insecta</taxon>
        <taxon>Pterygota</taxon>
        <taxon>Neoptera</taxon>
        <taxon>Endopterygota</taxon>
        <taxon>Lepidoptera</taxon>
        <taxon>Glossata</taxon>
        <taxon>Ditrysia</taxon>
        <taxon>Tineoidea</taxon>
        <taxon>Psychidae</taxon>
        <taxon>Oiketicinae</taxon>
        <taxon>Eumeta</taxon>
    </lineage>
</organism>
<sequence>MSARHKGSNACRPTIKFKDMQDRRALRSGEQIQQDNADIRKSMAQRIVCELDALLNDHKELLKLFKSNMPKLQSDNHTIVINPHRTSAREHIHRFNAPVVHDLVLIMVVDRTATRQIVIRRRNNNLHFIADTHRLYGALQYPLIFWKGQDGYCINIKQRDPVTEGRGHFPSRGSVGLRDALKRQRVQAKYIIIKNVDVASATQVKLEFIDNEFPIKRAPKFRT</sequence>